<organism evidence="1">
    <name type="scientific">freshwater metagenome</name>
    <dbReference type="NCBI Taxonomy" id="449393"/>
    <lineage>
        <taxon>unclassified sequences</taxon>
        <taxon>metagenomes</taxon>
        <taxon>ecological metagenomes</taxon>
    </lineage>
</organism>
<protein>
    <submittedName>
        <fullName evidence="1">Unannotated protein</fullName>
    </submittedName>
</protein>
<evidence type="ECO:0000313" key="1">
    <source>
        <dbReference type="EMBL" id="CAB4683081.1"/>
    </source>
</evidence>
<accession>A0A6J6N8V5</accession>
<gene>
    <name evidence="1" type="ORF">UFOPK2310_01357</name>
</gene>
<reference evidence="1" key="1">
    <citation type="submission" date="2020-05" db="EMBL/GenBank/DDBJ databases">
        <authorList>
            <person name="Chiriac C."/>
            <person name="Salcher M."/>
            <person name="Ghai R."/>
            <person name="Kavagutti S V."/>
        </authorList>
    </citation>
    <scope>NUCLEOTIDE SEQUENCE</scope>
</reference>
<dbReference type="EMBL" id="CAEZWW010000196">
    <property type="protein sequence ID" value="CAB4683081.1"/>
    <property type="molecule type" value="Genomic_DNA"/>
</dbReference>
<sequence length="84" mass="8783">MAGEISHDPVVESAGITFNNATYDIQRPAGRYGGDCAPSGFTGPLDQQLGLLVNEVSNQISRIGVAMDPADESGDIYIANISVN</sequence>
<proteinExistence type="predicted"/>
<name>A0A6J6N8V5_9ZZZZ</name>
<dbReference type="AlphaFoldDB" id="A0A6J6N8V5"/>